<comment type="caution">
    <text evidence="1">The sequence shown here is derived from an EMBL/GenBank/DDBJ whole genome shotgun (WGS) entry which is preliminary data.</text>
</comment>
<keyword evidence="2" id="KW-1185">Reference proteome</keyword>
<dbReference type="EMBL" id="CAXKWB010021621">
    <property type="protein sequence ID" value="CAL4123313.1"/>
    <property type="molecule type" value="Genomic_DNA"/>
</dbReference>
<proteinExistence type="predicted"/>
<accession>A0AAV2RDN6</accession>
<feature type="non-terminal residue" evidence="1">
    <location>
        <position position="111"/>
    </location>
</feature>
<reference evidence="1 2" key="1">
    <citation type="submission" date="2024-05" db="EMBL/GenBank/DDBJ databases">
        <authorList>
            <person name="Wallberg A."/>
        </authorList>
    </citation>
    <scope>NUCLEOTIDE SEQUENCE [LARGE SCALE GENOMIC DNA]</scope>
</reference>
<evidence type="ECO:0000313" key="1">
    <source>
        <dbReference type="EMBL" id="CAL4123313.1"/>
    </source>
</evidence>
<gene>
    <name evidence="1" type="ORF">MNOR_LOCUS23979</name>
</gene>
<dbReference type="AlphaFoldDB" id="A0AAV2RDN6"/>
<name>A0AAV2RDN6_MEGNR</name>
<evidence type="ECO:0000313" key="2">
    <source>
        <dbReference type="Proteomes" id="UP001497623"/>
    </source>
</evidence>
<protein>
    <submittedName>
        <fullName evidence="1">Uncharacterized protein</fullName>
    </submittedName>
</protein>
<sequence length="111" mass="12384">DGVHLTQECYSLLTRTTALQIKSTLDTMAPRYPPLTPLPDIIQPNNPINSIVQQLMELQPYHPHPTPYQLAIPGPSTAQISPSNHTSRPLQAARALKYNTTTNFPIINFIK</sequence>
<dbReference type="Proteomes" id="UP001497623">
    <property type="component" value="Unassembled WGS sequence"/>
</dbReference>
<organism evidence="1 2">
    <name type="scientific">Meganyctiphanes norvegica</name>
    <name type="common">Northern krill</name>
    <name type="synonym">Thysanopoda norvegica</name>
    <dbReference type="NCBI Taxonomy" id="48144"/>
    <lineage>
        <taxon>Eukaryota</taxon>
        <taxon>Metazoa</taxon>
        <taxon>Ecdysozoa</taxon>
        <taxon>Arthropoda</taxon>
        <taxon>Crustacea</taxon>
        <taxon>Multicrustacea</taxon>
        <taxon>Malacostraca</taxon>
        <taxon>Eumalacostraca</taxon>
        <taxon>Eucarida</taxon>
        <taxon>Euphausiacea</taxon>
        <taxon>Euphausiidae</taxon>
        <taxon>Meganyctiphanes</taxon>
    </lineage>
</organism>
<feature type="non-terminal residue" evidence="1">
    <location>
        <position position="1"/>
    </location>
</feature>